<evidence type="ECO:0000256" key="7">
    <source>
        <dbReference type="ARBA" id="ARBA00023136"/>
    </source>
</evidence>
<evidence type="ECO:0000313" key="12">
    <source>
        <dbReference type="Proteomes" id="UP000310200"/>
    </source>
</evidence>
<dbReference type="InterPro" id="IPR004117">
    <property type="entry name" value="7tm6_olfct_rcpt"/>
</dbReference>
<evidence type="ECO:0000256" key="2">
    <source>
        <dbReference type="ARBA" id="ARBA00022475"/>
    </source>
</evidence>
<feature type="transmembrane region" description="Helical" evidence="10">
    <location>
        <begin position="179"/>
        <end position="199"/>
    </location>
</feature>
<keyword evidence="5" id="KW-0552">Olfaction</keyword>
<keyword evidence="6 10" id="KW-1133">Transmembrane helix</keyword>
<feature type="transmembrane region" description="Helical" evidence="10">
    <location>
        <begin position="863"/>
        <end position="885"/>
    </location>
</feature>
<protein>
    <submittedName>
        <fullName evidence="11">Odorant receptor 46a</fullName>
    </submittedName>
</protein>
<feature type="transmembrane region" description="Helical" evidence="10">
    <location>
        <begin position="663"/>
        <end position="688"/>
    </location>
</feature>
<dbReference type="STRING" id="300112.A0A4V3SBK9"/>
<feature type="transmembrane region" description="Helical" evidence="10">
    <location>
        <begin position="42"/>
        <end position="62"/>
    </location>
</feature>
<feature type="transmembrane region" description="Helical" evidence="10">
    <location>
        <begin position="136"/>
        <end position="159"/>
    </location>
</feature>
<keyword evidence="8 11" id="KW-0675">Receptor</keyword>
<feature type="transmembrane region" description="Helical" evidence="10">
    <location>
        <begin position="485"/>
        <end position="507"/>
    </location>
</feature>
<keyword evidence="2" id="KW-1003">Cell membrane</keyword>
<evidence type="ECO:0000256" key="6">
    <source>
        <dbReference type="ARBA" id="ARBA00022989"/>
    </source>
</evidence>
<feature type="transmembrane region" description="Helical" evidence="10">
    <location>
        <begin position="708"/>
        <end position="726"/>
    </location>
</feature>
<dbReference type="PANTHER" id="PTHR21137">
    <property type="entry name" value="ODORANT RECEPTOR"/>
    <property type="match status" value="1"/>
</dbReference>
<dbReference type="Pfam" id="PF02949">
    <property type="entry name" value="7tm_6"/>
    <property type="match status" value="4"/>
</dbReference>
<dbReference type="AlphaFoldDB" id="A0A4V3SBK9"/>
<evidence type="ECO:0000256" key="8">
    <source>
        <dbReference type="ARBA" id="ARBA00023170"/>
    </source>
</evidence>
<feature type="transmembrane region" description="Helical" evidence="10">
    <location>
        <begin position="615"/>
        <end position="638"/>
    </location>
</feature>
<dbReference type="EMBL" id="QBLH01001066">
    <property type="protein sequence ID" value="TGZ53304.1"/>
    <property type="molecule type" value="Genomic_DNA"/>
</dbReference>
<evidence type="ECO:0000256" key="4">
    <source>
        <dbReference type="ARBA" id="ARBA00022692"/>
    </source>
</evidence>
<keyword evidence="3" id="KW-0716">Sensory transduction</keyword>
<reference evidence="11 12" key="1">
    <citation type="journal article" date="2019" name="Philos. Trans. R. Soc. Lond., B, Biol. Sci.">
        <title>Ant behaviour and brain gene expression of defending hosts depend on the ecological success of the intruding social parasite.</title>
        <authorList>
            <person name="Kaur R."/>
            <person name="Stoldt M."/>
            <person name="Jongepier E."/>
            <person name="Feldmeyer B."/>
            <person name="Menzel F."/>
            <person name="Bornberg-Bauer E."/>
            <person name="Foitzik S."/>
        </authorList>
    </citation>
    <scope>NUCLEOTIDE SEQUENCE [LARGE SCALE GENOMIC DNA]</scope>
    <source>
        <tissue evidence="11">Whole body</tissue>
    </source>
</reference>
<accession>A0A4V3SBK9</accession>
<organism evidence="11 12">
    <name type="scientific">Temnothorax longispinosus</name>
    <dbReference type="NCBI Taxonomy" id="300112"/>
    <lineage>
        <taxon>Eukaryota</taxon>
        <taxon>Metazoa</taxon>
        <taxon>Ecdysozoa</taxon>
        <taxon>Arthropoda</taxon>
        <taxon>Hexapoda</taxon>
        <taxon>Insecta</taxon>
        <taxon>Pterygota</taxon>
        <taxon>Neoptera</taxon>
        <taxon>Endopterygota</taxon>
        <taxon>Hymenoptera</taxon>
        <taxon>Apocrita</taxon>
        <taxon>Aculeata</taxon>
        <taxon>Formicoidea</taxon>
        <taxon>Formicidae</taxon>
        <taxon>Myrmicinae</taxon>
        <taxon>Temnothorax</taxon>
    </lineage>
</organism>
<comment type="caution">
    <text evidence="11">The sequence shown here is derived from an EMBL/GenBank/DDBJ whole genome shotgun (WGS) entry which is preliminary data.</text>
</comment>
<dbReference type="Proteomes" id="UP000310200">
    <property type="component" value="Unassembled WGS sequence"/>
</dbReference>
<evidence type="ECO:0000256" key="10">
    <source>
        <dbReference type="SAM" id="Phobius"/>
    </source>
</evidence>
<dbReference type="GO" id="GO:0005886">
    <property type="term" value="C:plasma membrane"/>
    <property type="evidence" value="ECO:0007669"/>
    <property type="project" value="UniProtKB-SubCell"/>
</dbReference>
<feature type="transmembrane region" description="Helical" evidence="10">
    <location>
        <begin position="395"/>
        <end position="414"/>
    </location>
</feature>
<comment type="subcellular location">
    <subcellularLocation>
        <location evidence="1">Cell membrane</location>
        <topology evidence="1">Multi-pass membrane protein</topology>
    </subcellularLocation>
</comment>
<dbReference type="GO" id="GO:0007165">
    <property type="term" value="P:signal transduction"/>
    <property type="evidence" value="ECO:0007669"/>
    <property type="project" value="UniProtKB-KW"/>
</dbReference>
<evidence type="ECO:0000256" key="9">
    <source>
        <dbReference type="ARBA" id="ARBA00023224"/>
    </source>
</evidence>
<sequence length="1070" mass="122929">MTDLTSYSYQPGCTKPTVVNTIAWMAKPMDLDPPGVLSVDDFILYFLTQYAIVTLLYEFTILEVIELVRTHDNIEDITEGLFLALTYVAFCFKYGNFLARQNEVSMLLDCFRSETCQPKNSEEKMILLKYDRKAKWCVRTFMSISQATCIALILAPIVGPQNSDRPLPVKTYLPYSISGLYPYLATYLQHVGAIFYGVLLNVSFDSLVYGFTLHACGQIELLRYRLSKIFKDRPEQYRIDSSKGTMISECVRHHLYVHEIVRRIQSLFVWTVAILFIFSMVTLCTSIFQMSKKKILSVKFLSLTMYLGCMLFQVFFYCWYGNELQLKSRGIGDAIYSSDWTTATTQDRRSLLFVMAISQKGLNLSYYGIFSLGIDTFTGILKMSYSTFNVLQQSIYAVFLLIYEFTVSDVIEMIRTRDRIQELTEGLFLGLTFLTLCVKYANFLLRKNELLDLLECLRVKMCQPRNSTEKLIMEKHSRRAKWSTIAFMMISYATGLGLMLTPALELLNGGGRVLPLKSYIPYSVSNLLPYLATYLQQFLALFYAIMLNVSFDCLVYGFTIQVCAQIELMCCRLTDNLKSTGDISSGRKPNTEASIAECVRHHLLVGILVKKIRALFIWTIMIFFFFSLLIVCTSIFILSKSKGIVTAVYSSDWTMVTPQERRLLMFIMISSQRGIMLSYHGVFALSLNTFTWTKHNLACTYEKQRGGFNGRSILVLTFVSMCLKYFNILVRHCKLRDLLDCFRAKLCQPRDSTQESILRRYNLKAWVLTLSLGYAVFLLIYEFTISDVIEMIRMRDRVQELTERLFSGLTCLTLCVKYANFLLRENELSDLLECLRVKMCQPRNSTEKLIMEEHNRRAKWSTIAFMMISYATALGFVLTPALQLLKGGEHVLPLKSYIPYSVSNLLPYLATYLQQFLVLFYAIMLNVSFDCLVYGFTIQVCGQIELMCCRLTDSLKSTGDISSGRKTDTEASIVECVRHHLLVGILVKKIRALFIWTIMIFFFFSLLIVCTSIFILSKSKGIVTAVYSSDWTMVTPQERRLLMLIMISSQRGIMLSYHGVFALSLNTFTW</sequence>
<keyword evidence="9" id="KW-0807">Transducer</keyword>
<feature type="transmembrane region" description="Helical" evidence="10">
    <location>
        <begin position="300"/>
        <end position="320"/>
    </location>
</feature>
<evidence type="ECO:0000256" key="1">
    <source>
        <dbReference type="ARBA" id="ARBA00004651"/>
    </source>
</evidence>
<feature type="transmembrane region" description="Helical" evidence="10">
    <location>
        <begin position="993"/>
        <end position="1016"/>
    </location>
</feature>
<proteinExistence type="predicted"/>
<keyword evidence="7 10" id="KW-0472">Membrane</keyword>
<dbReference type="GO" id="GO:0005549">
    <property type="term" value="F:odorant binding"/>
    <property type="evidence" value="ECO:0007669"/>
    <property type="project" value="InterPro"/>
</dbReference>
<keyword evidence="4 10" id="KW-0812">Transmembrane</keyword>
<feature type="transmembrane region" description="Helical" evidence="10">
    <location>
        <begin position="267"/>
        <end position="288"/>
    </location>
</feature>
<name>A0A4V3SBK9_9HYME</name>
<gene>
    <name evidence="11" type="ORF">DBV15_04276</name>
</gene>
<feature type="transmembrane region" description="Helical" evidence="10">
    <location>
        <begin position="765"/>
        <end position="785"/>
    </location>
</feature>
<evidence type="ECO:0000256" key="3">
    <source>
        <dbReference type="ARBA" id="ARBA00022606"/>
    </source>
</evidence>
<feature type="non-terminal residue" evidence="11">
    <location>
        <position position="1070"/>
    </location>
</feature>
<keyword evidence="12" id="KW-1185">Reference proteome</keyword>
<dbReference type="GO" id="GO:0004984">
    <property type="term" value="F:olfactory receptor activity"/>
    <property type="evidence" value="ECO:0007669"/>
    <property type="project" value="InterPro"/>
</dbReference>
<evidence type="ECO:0000313" key="11">
    <source>
        <dbReference type="EMBL" id="TGZ53304.1"/>
    </source>
</evidence>
<evidence type="ECO:0000256" key="5">
    <source>
        <dbReference type="ARBA" id="ARBA00022725"/>
    </source>
</evidence>
<dbReference type="PANTHER" id="PTHR21137:SF35">
    <property type="entry name" value="ODORANT RECEPTOR 19A-RELATED"/>
    <property type="match status" value="1"/>
</dbReference>